<sequence>MILAGGIGCVFIGIFLSYFSDQTMNWTLICVCTYSDFCKNTLAKHN</sequence>
<dbReference type="Proteomes" id="UP000006346">
    <property type="component" value="Chromosome"/>
</dbReference>
<gene>
    <name evidence="1" type="ordered locus">Desor_0538</name>
</gene>
<reference evidence="1 2" key="2">
    <citation type="journal article" date="2012" name="J. Bacteriol.">
        <title>Complete genome sequences of Desulfosporosinus orientis DSM765T, Desulfosporosinus youngiae DSM17734T, Desulfosporosinus meridiei DSM13257T, and Desulfosporosinus acidiphilus DSM22704T.</title>
        <authorList>
            <person name="Pester M."/>
            <person name="Brambilla E."/>
            <person name="Alazard D."/>
            <person name="Rattei T."/>
            <person name="Weinmaier T."/>
            <person name="Han J."/>
            <person name="Lucas S."/>
            <person name="Lapidus A."/>
            <person name="Cheng J.F."/>
            <person name="Goodwin L."/>
            <person name="Pitluck S."/>
            <person name="Peters L."/>
            <person name="Ovchinnikova G."/>
            <person name="Teshima H."/>
            <person name="Detter J.C."/>
            <person name="Han C.S."/>
            <person name="Tapia R."/>
            <person name="Land M.L."/>
            <person name="Hauser L."/>
            <person name="Kyrpides N.C."/>
            <person name="Ivanova N.N."/>
            <person name="Pagani I."/>
            <person name="Huntmann M."/>
            <person name="Wei C.L."/>
            <person name="Davenport K.W."/>
            <person name="Daligault H."/>
            <person name="Chain P.S."/>
            <person name="Chen A."/>
            <person name="Mavromatis K."/>
            <person name="Markowitz V."/>
            <person name="Szeto E."/>
            <person name="Mikhailova N."/>
            <person name="Pati A."/>
            <person name="Wagner M."/>
            <person name="Woyke T."/>
            <person name="Ollivier B."/>
            <person name="Klenk H.P."/>
            <person name="Spring S."/>
            <person name="Loy A."/>
        </authorList>
    </citation>
    <scope>NUCLEOTIDE SEQUENCE [LARGE SCALE GENOMIC DNA]</scope>
    <source>
        <strain evidence="2">ATCC 19365 / DSM 765 / NCIMB 8382 / VKM B-1628</strain>
    </source>
</reference>
<dbReference type="AlphaFoldDB" id="G7WAA2"/>
<dbReference type="HOGENOM" id="CLU_3182896_0_0_9"/>
<accession>G7WAA2</accession>
<dbReference type="KEGG" id="dor:Desor_0538"/>
<dbReference type="EMBL" id="CP003108">
    <property type="protein sequence ID" value="AET66240.1"/>
    <property type="molecule type" value="Genomic_DNA"/>
</dbReference>
<reference evidence="2" key="1">
    <citation type="submission" date="2011-11" db="EMBL/GenBank/DDBJ databases">
        <title>Complete sequence of Desulfosporosinus orientis DSM 765.</title>
        <authorList>
            <person name="Lucas S."/>
            <person name="Han J."/>
            <person name="Lapidus A."/>
            <person name="Cheng J.-F."/>
            <person name="Goodwin L."/>
            <person name="Pitluck S."/>
            <person name="Peters L."/>
            <person name="Ovchinnikova G."/>
            <person name="Teshima H."/>
            <person name="Detter J.C."/>
            <person name="Han C."/>
            <person name="Tapia R."/>
            <person name="Land M."/>
            <person name="Hauser L."/>
            <person name="Kyrpides N."/>
            <person name="Ivanova N."/>
            <person name="Pagani I."/>
            <person name="Pester M."/>
            <person name="Spring S."/>
            <person name="Ollivier B."/>
            <person name="Rattei T."/>
            <person name="Klenk H.-P."/>
            <person name="Wagner M."/>
            <person name="Loy A."/>
            <person name="Woyke T."/>
        </authorList>
    </citation>
    <scope>NUCLEOTIDE SEQUENCE [LARGE SCALE GENOMIC DNA]</scope>
    <source>
        <strain evidence="2">ATCC 19365 / DSM 765 / NCIMB 8382 / VKM B-1628</strain>
    </source>
</reference>
<keyword evidence="2" id="KW-1185">Reference proteome</keyword>
<name>G7WAA2_DESOD</name>
<organism evidence="1 2">
    <name type="scientific">Desulfosporosinus orientis (strain ATCC 19365 / DSM 765 / NCIMB 8382 / VKM B-1628 / Singapore I)</name>
    <name type="common">Desulfotomaculum orientis</name>
    <dbReference type="NCBI Taxonomy" id="768706"/>
    <lineage>
        <taxon>Bacteria</taxon>
        <taxon>Bacillati</taxon>
        <taxon>Bacillota</taxon>
        <taxon>Clostridia</taxon>
        <taxon>Eubacteriales</taxon>
        <taxon>Desulfitobacteriaceae</taxon>
        <taxon>Desulfosporosinus</taxon>
    </lineage>
</organism>
<evidence type="ECO:0000313" key="1">
    <source>
        <dbReference type="EMBL" id="AET66240.1"/>
    </source>
</evidence>
<proteinExistence type="predicted"/>
<evidence type="ECO:0000313" key="2">
    <source>
        <dbReference type="Proteomes" id="UP000006346"/>
    </source>
</evidence>
<protein>
    <submittedName>
        <fullName evidence="1">Uncharacterized protein</fullName>
    </submittedName>
</protein>